<proteinExistence type="inferred from homology"/>
<dbReference type="UniPathway" id="UPA00077">
    <property type="reaction ID" value="UER00158"/>
</dbReference>
<protein>
    <recommendedName>
        <fullName evidence="3">dihydrofolate reductase</fullName>
        <ecNumber evidence="3">1.5.1.3</ecNumber>
    </recommendedName>
</protein>
<evidence type="ECO:0000256" key="5">
    <source>
        <dbReference type="ARBA" id="ARBA00022857"/>
    </source>
</evidence>
<dbReference type="GO" id="GO:0006730">
    <property type="term" value="P:one-carbon metabolic process"/>
    <property type="evidence" value="ECO:0007669"/>
    <property type="project" value="UniProtKB-KW"/>
</dbReference>
<evidence type="ECO:0000313" key="9">
    <source>
        <dbReference type="Proteomes" id="UP000031449"/>
    </source>
</evidence>
<evidence type="ECO:0000256" key="2">
    <source>
        <dbReference type="ARBA" id="ARBA00009539"/>
    </source>
</evidence>
<evidence type="ECO:0000256" key="1">
    <source>
        <dbReference type="ARBA" id="ARBA00004903"/>
    </source>
</evidence>
<accession>A0A0B5ATM5</accession>
<dbReference type="GO" id="GO:0050661">
    <property type="term" value="F:NADP binding"/>
    <property type="evidence" value="ECO:0007669"/>
    <property type="project" value="InterPro"/>
</dbReference>
<name>A0A0B5ATM5_9BACL</name>
<dbReference type="Proteomes" id="UP000031449">
    <property type="component" value="Plasmid unnamed"/>
</dbReference>
<dbReference type="InterPro" id="IPR012259">
    <property type="entry name" value="DHFR"/>
</dbReference>
<evidence type="ECO:0000256" key="6">
    <source>
        <dbReference type="ARBA" id="ARBA00023002"/>
    </source>
</evidence>
<dbReference type="BioCyc" id="JESP1508404:G14D9-13571-MONOMER"/>
<evidence type="ECO:0000313" key="8">
    <source>
        <dbReference type="EMBL" id="AJD93565.1"/>
    </source>
</evidence>
<dbReference type="GO" id="GO:0004146">
    <property type="term" value="F:dihydrofolate reductase activity"/>
    <property type="evidence" value="ECO:0007669"/>
    <property type="project" value="UniProtKB-EC"/>
</dbReference>
<keyword evidence="5" id="KW-0521">NADP</keyword>
<organism evidence="8 9">
    <name type="scientific">Jeotgalibacillus malaysiensis</name>
    <dbReference type="NCBI Taxonomy" id="1508404"/>
    <lineage>
        <taxon>Bacteria</taxon>
        <taxon>Bacillati</taxon>
        <taxon>Bacillota</taxon>
        <taxon>Bacilli</taxon>
        <taxon>Bacillales</taxon>
        <taxon>Caryophanaceae</taxon>
        <taxon>Jeotgalibacillus</taxon>
    </lineage>
</organism>
<dbReference type="AlphaFoldDB" id="A0A0B5ATM5"/>
<gene>
    <name evidence="8" type="ORF">JMA_42480</name>
</gene>
<sequence length="184" mass="21726">MLYRITHDFEWFKTLTKGHIVVMGYKTFLEIGKPLPERINLVYVDAMRPKPTLPEGIIPVSSLDEIFLIAGFNSHLEIFILGGEKLFKEAFEYGVDTIYRTFVHEEKDGDVHFIPFEKIKASYRLKNVLPDTFEGVNHIDKKHVKYQFEIWEKRLDNQSEKAMEWLYKQKGRVVDELGRNQEET</sequence>
<geneLocation type="plasmid" evidence="9"/>
<dbReference type="PRINTS" id="PR00070">
    <property type="entry name" value="DHFR"/>
</dbReference>
<dbReference type="Pfam" id="PF00186">
    <property type="entry name" value="DHFR_1"/>
    <property type="match status" value="1"/>
</dbReference>
<feature type="domain" description="DHFR" evidence="7">
    <location>
        <begin position="1"/>
        <end position="153"/>
    </location>
</feature>
<dbReference type="EMBL" id="CP009417">
    <property type="protein sequence ID" value="AJD93565.1"/>
    <property type="molecule type" value="Genomic_DNA"/>
</dbReference>
<reference evidence="8 9" key="1">
    <citation type="submission" date="2014-08" db="EMBL/GenBank/DDBJ databases">
        <title>Complete genome of a marine bacteria Jeotgalibacillus malaysiensis.</title>
        <authorList>
            <person name="Yaakop A.S."/>
            <person name="Chan K.-G."/>
            <person name="Goh K.M."/>
        </authorList>
    </citation>
    <scope>NUCLEOTIDE SEQUENCE [LARGE SCALE GENOMIC DNA]</scope>
    <source>
        <strain evidence="8 9">D5</strain>
        <plasmid evidence="9">Plasmid</plasmid>
    </source>
</reference>
<comment type="pathway">
    <text evidence="1">Cofactor biosynthesis; tetrahydrofolate biosynthesis; 5,6,7,8-tetrahydrofolate from 7,8-dihydrofolate: step 1/1.</text>
</comment>
<dbReference type="Gene3D" id="3.40.430.10">
    <property type="entry name" value="Dihydrofolate Reductase, subunit A"/>
    <property type="match status" value="1"/>
</dbReference>
<dbReference type="GO" id="GO:0046655">
    <property type="term" value="P:folic acid metabolic process"/>
    <property type="evidence" value="ECO:0007669"/>
    <property type="project" value="TreeGrafter"/>
</dbReference>
<dbReference type="PROSITE" id="PS51330">
    <property type="entry name" value="DHFR_2"/>
    <property type="match status" value="1"/>
</dbReference>
<dbReference type="GO" id="GO:0046654">
    <property type="term" value="P:tetrahydrofolate biosynthetic process"/>
    <property type="evidence" value="ECO:0007669"/>
    <property type="project" value="UniProtKB-UniPathway"/>
</dbReference>
<keyword evidence="9" id="KW-1185">Reference proteome</keyword>
<evidence type="ECO:0000256" key="4">
    <source>
        <dbReference type="ARBA" id="ARBA00022563"/>
    </source>
</evidence>
<dbReference type="InterPro" id="IPR001796">
    <property type="entry name" value="DHFR_dom"/>
</dbReference>
<dbReference type="KEGG" id="jeo:JMA_42480"/>
<keyword evidence="8" id="KW-0614">Plasmid</keyword>
<keyword evidence="4" id="KW-0554">One-carbon metabolism</keyword>
<comment type="similarity">
    <text evidence="2">Belongs to the dihydrofolate reductase family.</text>
</comment>
<keyword evidence="6" id="KW-0560">Oxidoreductase</keyword>
<evidence type="ECO:0000256" key="3">
    <source>
        <dbReference type="ARBA" id="ARBA00012856"/>
    </source>
</evidence>
<dbReference type="PANTHER" id="PTHR48069:SF3">
    <property type="entry name" value="DIHYDROFOLATE REDUCTASE"/>
    <property type="match status" value="1"/>
</dbReference>
<dbReference type="SUPFAM" id="SSF53597">
    <property type="entry name" value="Dihydrofolate reductase-like"/>
    <property type="match status" value="1"/>
</dbReference>
<dbReference type="CDD" id="cd00209">
    <property type="entry name" value="DHFR"/>
    <property type="match status" value="1"/>
</dbReference>
<dbReference type="EC" id="1.5.1.3" evidence="3"/>
<evidence type="ECO:0000259" key="7">
    <source>
        <dbReference type="PROSITE" id="PS51330"/>
    </source>
</evidence>
<dbReference type="GO" id="GO:0046452">
    <property type="term" value="P:dihydrofolate metabolic process"/>
    <property type="evidence" value="ECO:0007669"/>
    <property type="project" value="TreeGrafter"/>
</dbReference>
<dbReference type="HOGENOM" id="CLU_043966_5_1_9"/>
<dbReference type="InterPro" id="IPR024072">
    <property type="entry name" value="DHFR-like_dom_sf"/>
</dbReference>
<dbReference type="PANTHER" id="PTHR48069">
    <property type="entry name" value="DIHYDROFOLATE REDUCTASE"/>
    <property type="match status" value="1"/>
</dbReference>